<dbReference type="EMBL" id="AMGM01000275">
    <property type="protein sequence ID" value="EKB47175.1"/>
    <property type="molecule type" value="Genomic_DNA"/>
</dbReference>
<dbReference type="Proteomes" id="UP000004478">
    <property type="component" value="Unassembled WGS sequence"/>
</dbReference>
<sequence length="99" mass="10151">MELLELNAAAFGGAMRARRKSLGCNQQALAESNVSEVHCGAGGGQGERVPCGGTGVLAALDPVAPALSAVALKRRWPAFMGSCVFFVLSTGQFAIGKSR</sequence>
<reference evidence="1 2" key="1">
    <citation type="journal article" date="2012" name="J. Bacteriol.">
        <title>Draft Genome Sequence of Cecembia lonarensis Strain LW9T, Isolated from Lonar Lake, a Haloalkaline Lake in India.</title>
        <authorList>
            <person name="Shivaji S."/>
            <person name="Ara S."/>
            <person name="Singh A."/>
            <person name="Pinnaka A.K."/>
        </authorList>
    </citation>
    <scope>NUCLEOTIDE SEQUENCE [LARGE SCALE GENOMIC DNA]</scope>
    <source>
        <strain evidence="1 2">LW9</strain>
    </source>
</reference>
<keyword evidence="2" id="KW-1185">Reference proteome</keyword>
<evidence type="ECO:0000313" key="1">
    <source>
        <dbReference type="EMBL" id="EKB47175.1"/>
    </source>
</evidence>
<name>K1KSN4_CECL9</name>
<comment type="caution">
    <text evidence="1">The sequence shown here is derived from an EMBL/GenBank/DDBJ whole genome shotgun (WGS) entry which is preliminary data.</text>
</comment>
<evidence type="ECO:0000313" key="2">
    <source>
        <dbReference type="Proteomes" id="UP000004478"/>
    </source>
</evidence>
<dbReference type="AlphaFoldDB" id="K1KSN4"/>
<accession>K1KSN4</accession>
<protein>
    <submittedName>
        <fullName evidence="1">Uncharacterized protein</fullName>
    </submittedName>
</protein>
<proteinExistence type="predicted"/>
<organism evidence="1 2">
    <name type="scientific">Cecembia lonarensis (strain CCUG 58316 / KCTC 22772 / LW9)</name>
    <dbReference type="NCBI Taxonomy" id="1225176"/>
    <lineage>
        <taxon>Bacteria</taxon>
        <taxon>Pseudomonadati</taxon>
        <taxon>Bacteroidota</taxon>
        <taxon>Cytophagia</taxon>
        <taxon>Cytophagales</taxon>
        <taxon>Cyclobacteriaceae</taxon>
        <taxon>Cecembia</taxon>
    </lineage>
</organism>
<gene>
    <name evidence="1" type="ORF">B879_04232</name>
</gene>